<protein>
    <submittedName>
        <fullName evidence="2">Uncharacterized protein</fullName>
    </submittedName>
</protein>
<organism evidence="2 3">
    <name type="scientific">Robbsia andropogonis</name>
    <dbReference type="NCBI Taxonomy" id="28092"/>
    <lineage>
        <taxon>Bacteria</taxon>
        <taxon>Pseudomonadati</taxon>
        <taxon>Pseudomonadota</taxon>
        <taxon>Betaproteobacteria</taxon>
        <taxon>Burkholderiales</taxon>
        <taxon>Burkholderiaceae</taxon>
        <taxon>Robbsia</taxon>
    </lineage>
</organism>
<comment type="caution">
    <text evidence="2">The sequence shown here is derived from an EMBL/GenBank/DDBJ whole genome shotgun (WGS) entry which is preliminary data.</text>
</comment>
<evidence type="ECO:0000313" key="3">
    <source>
        <dbReference type="Proteomes" id="UP000033618"/>
    </source>
</evidence>
<dbReference type="Proteomes" id="UP000033618">
    <property type="component" value="Unassembled WGS sequence"/>
</dbReference>
<dbReference type="AlphaFoldDB" id="A0A0F5K0D0"/>
<name>A0A0F5K0D0_9BURK</name>
<feature type="compositionally biased region" description="Basic and acidic residues" evidence="1">
    <location>
        <begin position="680"/>
        <end position="698"/>
    </location>
</feature>
<dbReference type="EMBL" id="LAQU01000010">
    <property type="protein sequence ID" value="KKB63400.1"/>
    <property type="molecule type" value="Genomic_DNA"/>
</dbReference>
<evidence type="ECO:0000313" key="2">
    <source>
        <dbReference type="EMBL" id="KKB63400.1"/>
    </source>
</evidence>
<keyword evidence="3" id="KW-1185">Reference proteome</keyword>
<sequence>MPEHSAARQGHQLVLGREFSPAALPEDVEQRIRKFTEDAVQKVTSGSSEALEQAVANVRQHLGKVHLGFEDVHTLANFFNIERSEPYEKAMETVRKIAAAPPLGPADRSQQSVRAMVVDFLKTIPGGNTVRFSRGTNGGFSTKGVTRSLVNAKKRLLGVPVASNARIDLRYEKGREAVVSMSYPVHAAELFIGTEKRHRARIGAGCFFGAKLFKCGRAGANVDVNPYEYERTDANGLIVRIPRRTAAKEAEVRALFSRVTDFMFSAADARHRTPEGMPDADALFRAFASEFYAEQDLSISWINQKTRAHRSEMSAGIAASVTKLLNPSQQRKSQQETGALGTGLGYSFEKQWLSTFKQLDATGTYRIANLREQKLSRHKLSLGLTTSATTGKIGNTSADLLGGAVVRERGTNVKLRLAIDRDNVLPIKSVADFEFDSVNDYARYVEATKQEWVKFFAYPHKNDPDGGLAKGLKAVSDNLDTARLLDTPYNAFFVRRALTTDAAKTLNHLQQLSEVTPQSETELRTQLAASYTKTINAPDSWMPIGLRAYEKYNEADGFNVNAGLRLTQSTGLKVERQIVFDTIDAKLLKEYEAELTARQNAPQQPTQAEASDTVPPSPRPLRREGSLDTLARPSAQGARSEIELADEEPVSEPVSVPTREAYRPTSLAAMFGRSSSRSQPESRPDDTRAHLERLKQQMDVKAGIAPAPKKSGDLSRRLFGQRRGAPKTGEQS</sequence>
<dbReference type="STRING" id="28092.WM40_11680"/>
<feature type="region of interest" description="Disordered" evidence="1">
    <location>
        <begin position="596"/>
        <end position="732"/>
    </location>
</feature>
<feature type="compositionally biased region" description="Polar residues" evidence="1">
    <location>
        <begin position="597"/>
        <end position="610"/>
    </location>
</feature>
<accession>A0A0F5K0D0</accession>
<proteinExistence type="predicted"/>
<gene>
    <name evidence="2" type="ORF">WM40_11680</name>
</gene>
<reference evidence="2 3" key="1">
    <citation type="submission" date="2015-03" db="EMBL/GenBank/DDBJ databases">
        <title>Draft Genome Sequence of Burkholderia andropogonis type strain ICMP2807, isolated from Sorghum bicolor.</title>
        <authorList>
            <person name="Lopes-Santos L."/>
            <person name="Castro D.B."/>
            <person name="Ottoboni L.M."/>
            <person name="Park D."/>
            <person name="Weirc B.S."/>
            <person name="Destefano S.A."/>
        </authorList>
    </citation>
    <scope>NUCLEOTIDE SEQUENCE [LARGE SCALE GENOMIC DNA]</scope>
    <source>
        <strain evidence="2 3">ICMP2807</strain>
    </source>
</reference>
<evidence type="ECO:0000256" key="1">
    <source>
        <dbReference type="SAM" id="MobiDB-lite"/>
    </source>
</evidence>
<dbReference type="PATRIC" id="fig|28092.6.peg.2744"/>